<organism evidence="7 8">
    <name type="scientific">Trapa incisa</name>
    <dbReference type="NCBI Taxonomy" id="236973"/>
    <lineage>
        <taxon>Eukaryota</taxon>
        <taxon>Viridiplantae</taxon>
        <taxon>Streptophyta</taxon>
        <taxon>Embryophyta</taxon>
        <taxon>Tracheophyta</taxon>
        <taxon>Spermatophyta</taxon>
        <taxon>Magnoliopsida</taxon>
        <taxon>eudicotyledons</taxon>
        <taxon>Gunneridae</taxon>
        <taxon>Pentapetalae</taxon>
        <taxon>rosids</taxon>
        <taxon>malvids</taxon>
        <taxon>Myrtales</taxon>
        <taxon>Lythraceae</taxon>
        <taxon>Trapa</taxon>
    </lineage>
</organism>
<evidence type="ECO:0000256" key="5">
    <source>
        <dbReference type="SAM" id="MobiDB-lite"/>
    </source>
</evidence>
<feature type="compositionally biased region" description="Low complexity" evidence="5">
    <location>
        <begin position="661"/>
        <end position="676"/>
    </location>
</feature>
<dbReference type="Pfam" id="PF13178">
    <property type="entry name" value="DUF4005"/>
    <property type="match status" value="1"/>
</dbReference>
<feature type="compositionally biased region" description="Basic and acidic residues" evidence="5">
    <location>
        <begin position="365"/>
        <end position="375"/>
    </location>
</feature>
<dbReference type="PANTHER" id="PTHR32295:SF154">
    <property type="entry name" value="PROTEIN IQ-DOMAIN 32"/>
    <property type="match status" value="1"/>
</dbReference>
<keyword evidence="1" id="KW-0112">Calmodulin-binding</keyword>
<proteinExistence type="inferred from homology"/>
<feature type="region of interest" description="Disordered" evidence="5">
    <location>
        <begin position="608"/>
        <end position="799"/>
    </location>
</feature>
<comment type="subunit">
    <text evidence="3">Binds to multiple calmodulin (CaM) in the presence of Ca(2+) and CaM-like proteins.</text>
</comment>
<feature type="region of interest" description="Disordered" evidence="5">
    <location>
        <begin position="283"/>
        <end position="332"/>
    </location>
</feature>
<feature type="domain" description="DUF4005" evidence="6">
    <location>
        <begin position="682"/>
        <end position="775"/>
    </location>
</feature>
<feature type="compositionally biased region" description="Polar residues" evidence="5">
    <location>
        <begin position="728"/>
        <end position="737"/>
    </location>
</feature>
<dbReference type="GO" id="GO:0005516">
    <property type="term" value="F:calmodulin binding"/>
    <property type="evidence" value="ECO:0007669"/>
    <property type="project" value="UniProtKB-KW"/>
</dbReference>
<dbReference type="PROSITE" id="PS50096">
    <property type="entry name" value="IQ"/>
    <property type="match status" value="2"/>
</dbReference>
<dbReference type="Gene3D" id="1.20.5.190">
    <property type="match status" value="1"/>
</dbReference>
<dbReference type="PANTHER" id="PTHR32295">
    <property type="entry name" value="IQ-DOMAIN 5-RELATED"/>
    <property type="match status" value="1"/>
</dbReference>
<sequence>MGRSTSSCFKIIACGSDSGADKDDAEAPEIKGDKRGWSFRKRSAQHRVLSNTVILETIPALPSAVKKEASESTASVNFEPITDVEVPEKVLIPQCDDEKPQIVSFVDSKQSDPAPLVDMKNERAMDVEIEESTIVLIQSSVRGFLAQRKILKLKKNVIKLQAAVRGHLVRRHAVGTLRCVQAIVKMQVLVRARRARAYSPADNQAAEDRPNEGAPELNDSDKENANNKPTVSYVSIEKLLSNRFARQLLESTPRERPINIKCDRSKPNSAWKWLERWMSASSAEPTSNIDLTTELPKSEKDSSVSQAETKNSAEISLKPADSSFGRKETEDDENLIIYEEEKVKFEDYPLDSQVLQEIADSHVGKEVLGPEHPQSDEMMASDDIILIESSAAERGDPRGKPEMESEQPKRSMKKSASEELKMEEKKSGLGSKKATNPAFLAAQSKFEELSSAANSSALINRSDELELEITVPREGSEYGMKESNPVESSVNDQARLQVGGSECGTELSISSTLDSPDTNDAAKEEFGRGTEIPQKDSSSYTVHNDLMIEPESTEIPDTALSNTLPDHPEKHSDDVVSGSTSNKPVVTENVQRDTTMLKLQTEVNVELVQQVHNGTSGDSPRSHITVPESQATPASQVSVNTKGSKFDKIGSSSNHKRKLVSNRSPSSPYNDSSASSVNKQGKDQKSSKRRNSFGSAKPENADQEQRESSSTLPHFMQATESAKAKVHANNSPRSSPDVSDRETFIKKRQSHPGGNGRHGSPQIQRSTSQAQAQAQQGRKANSGPTQGNTLSSCSSHLTL</sequence>
<feature type="compositionally biased region" description="Polar residues" evidence="5">
    <location>
        <begin position="507"/>
        <end position="518"/>
    </location>
</feature>
<keyword evidence="8" id="KW-1185">Reference proteome</keyword>
<dbReference type="SMART" id="SM00015">
    <property type="entry name" value="IQ"/>
    <property type="match status" value="2"/>
</dbReference>
<evidence type="ECO:0000313" key="7">
    <source>
        <dbReference type="EMBL" id="KAK4751383.1"/>
    </source>
</evidence>
<comment type="function">
    <text evidence="4">May be involved in cooperative interactions with calmodulins or calmodulin-like proteins. Recruits calmodulin proteins to microtubules, thus being a potential scaffold in cellular signaling and trafficking. May associate with nucleic acids and regulate gene expression at the transcriptional or post-transcriptional level.</text>
</comment>
<feature type="compositionally biased region" description="Polar residues" evidence="5">
    <location>
        <begin position="778"/>
        <end position="799"/>
    </location>
</feature>
<dbReference type="Proteomes" id="UP001345219">
    <property type="component" value="Chromosome 4"/>
</dbReference>
<dbReference type="EMBL" id="JAXIOK010000017">
    <property type="protein sequence ID" value="KAK4751383.1"/>
    <property type="molecule type" value="Genomic_DNA"/>
</dbReference>
<feature type="region of interest" description="Disordered" evidence="5">
    <location>
        <begin position="473"/>
        <end position="492"/>
    </location>
</feature>
<dbReference type="Pfam" id="PF00612">
    <property type="entry name" value="IQ"/>
    <property type="match status" value="2"/>
</dbReference>
<dbReference type="InterPro" id="IPR025064">
    <property type="entry name" value="DUF4005"/>
</dbReference>
<feature type="region of interest" description="Disordered" evidence="5">
    <location>
        <begin position="500"/>
        <end position="591"/>
    </location>
</feature>
<name>A0AAN7PNM3_9MYRT</name>
<feature type="region of interest" description="Disordered" evidence="5">
    <location>
        <begin position="199"/>
        <end position="227"/>
    </location>
</feature>
<evidence type="ECO:0000256" key="2">
    <source>
        <dbReference type="ARBA" id="ARBA00024341"/>
    </source>
</evidence>
<dbReference type="SUPFAM" id="SSF52540">
    <property type="entry name" value="P-loop containing nucleoside triphosphate hydrolases"/>
    <property type="match status" value="1"/>
</dbReference>
<evidence type="ECO:0000256" key="3">
    <source>
        <dbReference type="ARBA" id="ARBA00024378"/>
    </source>
</evidence>
<comment type="caution">
    <text evidence="7">The sequence shown here is derived from an EMBL/GenBank/DDBJ whole genome shotgun (WGS) entry which is preliminary data.</text>
</comment>
<feature type="compositionally biased region" description="Polar residues" evidence="5">
    <location>
        <begin position="303"/>
        <end position="314"/>
    </location>
</feature>
<feature type="region of interest" description="Disordered" evidence="5">
    <location>
        <begin position="365"/>
        <end position="435"/>
    </location>
</feature>
<feature type="compositionally biased region" description="Polar residues" evidence="5">
    <location>
        <begin position="610"/>
        <end position="619"/>
    </location>
</feature>
<accession>A0AAN7PNM3</accession>
<dbReference type="InterPro" id="IPR000048">
    <property type="entry name" value="IQ_motif_EF-hand-BS"/>
</dbReference>
<evidence type="ECO:0000256" key="4">
    <source>
        <dbReference type="ARBA" id="ARBA00045534"/>
    </source>
</evidence>
<comment type="similarity">
    <text evidence="2">Belongs to the IQD family.</text>
</comment>
<dbReference type="InterPro" id="IPR027417">
    <property type="entry name" value="P-loop_NTPase"/>
</dbReference>
<protein>
    <recommendedName>
        <fullName evidence="6">DUF4005 domain-containing protein</fullName>
    </recommendedName>
</protein>
<evidence type="ECO:0000256" key="1">
    <source>
        <dbReference type="ARBA" id="ARBA00022860"/>
    </source>
</evidence>
<dbReference type="AlphaFoldDB" id="A0AAN7PNM3"/>
<feature type="compositionally biased region" description="Polar residues" evidence="5">
    <location>
        <begin position="627"/>
        <end position="643"/>
    </location>
</feature>
<feature type="compositionally biased region" description="Basic and acidic residues" evidence="5">
    <location>
        <begin position="391"/>
        <end position="427"/>
    </location>
</feature>
<evidence type="ECO:0000259" key="6">
    <source>
        <dbReference type="Pfam" id="PF13178"/>
    </source>
</evidence>
<evidence type="ECO:0000313" key="8">
    <source>
        <dbReference type="Proteomes" id="UP001345219"/>
    </source>
</evidence>
<gene>
    <name evidence="7" type="ORF">SAY87_004865</name>
</gene>
<reference evidence="7 8" key="1">
    <citation type="journal article" date="2023" name="Hortic Res">
        <title>Pangenome of water caltrop reveals structural variations and asymmetric subgenome divergence after allopolyploidization.</title>
        <authorList>
            <person name="Zhang X."/>
            <person name="Chen Y."/>
            <person name="Wang L."/>
            <person name="Yuan Y."/>
            <person name="Fang M."/>
            <person name="Shi L."/>
            <person name="Lu R."/>
            <person name="Comes H.P."/>
            <person name="Ma Y."/>
            <person name="Chen Y."/>
            <person name="Huang G."/>
            <person name="Zhou Y."/>
            <person name="Zheng Z."/>
            <person name="Qiu Y."/>
        </authorList>
    </citation>
    <scope>NUCLEOTIDE SEQUENCE [LARGE SCALE GENOMIC DNA]</scope>
    <source>
        <tissue evidence="7">Roots</tissue>
    </source>
</reference>
<feature type="compositionally biased region" description="Polar residues" evidence="5">
    <location>
        <begin position="577"/>
        <end position="591"/>
    </location>
</feature>